<keyword evidence="3" id="KW-1185">Reference proteome</keyword>
<keyword evidence="1" id="KW-0812">Transmembrane</keyword>
<keyword evidence="1" id="KW-0472">Membrane</keyword>
<gene>
    <name evidence="2" type="ORF">L1049_008803</name>
</gene>
<evidence type="ECO:0000313" key="2">
    <source>
        <dbReference type="EMBL" id="KAK9290631.1"/>
    </source>
</evidence>
<reference evidence="2 3" key="1">
    <citation type="journal article" date="2024" name="Plant J.">
        <title>Genome sequences and population genomics reveal climatic adaptation and genomic divergence between two closely related sweetgum species.</title>
        <authorList>
            <person name="Xu W.Q."/>
            <person name="Ren C.Q."/>
            <person name="Zhang X.Y."/>
            <person name="Comes H.P."/>
            <person name="Liu X.H."/>
            <person name="Li Y.G."/>
            <person name="Kettle C.J."/>
            <person name="Jalonen R."/>
            <person name="Gaisberger H."/>
            <person name="Ma Y.Z."/>
            <person name="Qiu Y.X."/>
        </authorList>
    </citation>
    <scope>NUCLEOTIDE SEQUENCE [LARGE SCALE GENOMIC DNA]</scope>
    <source>
        <strain evidence="2">Hangzhou</strain>
    </source>
</reference>
<evidence type="ECO:0000256" key="1">
    <source>
        <dbReference type="SAM" id="Phobius"/>
    </source>
</evidence>
<accession>A0AAP0S3J9</accession>
<evidence type="ECO:0000313" key="3">
    <source>
        <dbReference type="Proteomes" id="UP001415857"/>
    </source>
</evidence>
<proteinExistence type="predicted"/>
<dbReference type="AlphaFoldDB" id="A0AAP0S3J9"/>
<feature type="transmembrane region" description="Helical" evidence="1">
    <location>
        <begin position="14"/>
        <end position="32"/>
    </location>
</feature>
<keyword evidence="1" id="KW-1133">Transmembrane helix</keyword>
<comment type="caution">
    <text evidence="2">The sequence shown here is derived from an EMBL/GenBank/DDBJ whole genome shotgun (WGS) entry which is preliminary data.</text>
</comment>
<name>A0AAP0S3J9_LIQFO</name>
<dbReference type="EMBL" id="JBBPBK010000002">
    <property type="protein sequence ID" value="KAK9290631.1"/>
    <property type="molecule type" value="Genomic_DNA"/>
</dbReference>
<sequence>MANYDGGRVLRRSFSRWFLITLQALVYIAGLAHRLKSETEITHDDEGAMVLFEHAHDEAAMVFDHSHDEARMEFERGHDEATMELEREHDDEAAAVVMVFERGHDDEAVVVSV</sequence>
<protein>
    <submittedName>
        <fullName evidence="2">Uncharacterized protein</fullName>
    </submittedName>
</protein>
<organism evidence="2 3">
    <name type="scientific">Liquidambar formosana</name>
    <name type="common">Formosan gum</name>
    <dbReference type="NCBI Taxonomy" id="63359"/>
    <lineage>
        <taxon>Eukaryota</taxon>
        <taxon>Viridiplantae</taxon>
        <taxon>Streptophyta</taxon>
        <taxon>Embryophyta</taxon>
        <taxon>Tracheophyta</taxon>
        <taxon>Spermatophyta</taxon>
        <taxon>Magnoliopsida</taxon>
        <taxon>eudicotyledons</taxon>
        <taxon>Gunneridae</taxon>
        <taxon>Pentapetalae</taxon>
        <taxon>Saxifragales</taxon>
        <taxon>Altingiaceae</taxon>
        <taxon>Liquidambar</taxon>
    </lineage>
</organism>
<dbReference type="Proteomes" id="UP001415857">
    <property type="component" value="Unassembled WGS sequence"/>
</dbReference>